<protein>
    <submittedName>
        <fullName evidence="8">YicC family protein</fullName>
    </submittedName>
</protein>
<dbReference type="PANTHER" id="PTHR30636">
    <property type="entry name" value="UPF0701 PROTEIN YICC"/>
    <property type="match status" value="1"/>
</dbReference>
<evidence type="ECO:0000256" key="5">
    <source>
        <dbReference type="ARBA" id="ARBA00035648"/>
    </source>
</evidence>
<dbReference type="InterPro" id="IPR005229">
    <property type="entry name" value="YicC/YloC-like"/>
</dbReference>
<dbReference type="Proteomes" id="UP000285908">
    <property type="component" value="Unassembled WGS sequence"/>
</dbReference>
<evidence type="ECO:0000256" key="2">
    <source>
        <dbReference type="ARBA" id="ARBA00022722"/>
    </source>
</evidence>
<keyword evidence="4" id="KW-0378">Hydrolase</keyword>
<dbReference type="AlphaFoldDB" id="A0A438ALC2"/>
<dbReference type="RefSeq" id="WP_127905094.1">
    <property type="nucleotide sequence ID" value="NZ_RQXX01000001.1"/>
</dbReference>
<feature type="domain" description="Endoribonuclease YicC-like C-terminal" evidence="7">
    <location>
        <begin position="180"/>
        <end position="295"/>
    </location>
</feature>
<comment type="caution">
    <text evidence="8">The sequence shown here is derived from an EMBL/GenBank/DDBJ whole genome shotgun (WGS) entry which is preliminary data.</text>
</comment>
<proteinExistence type="inferred from homology"/>
<sequence length="295" mass="31456">MPHSMTGFATIQGGTEGWAWTWEIRSVNGRGLDLRLRVPDWLGALDQPVRKAVGQVARRGNVTVSLRLARSGGPAATEIDGDRLTAVLQQIRTVEANAAAQGLALRPVSATEVMAMRGVLDAAPEEADAEAMARAVLADLPALLDAFAQMRAHEGQALAAILSGQLDTIAGLTRDAGALAEARTAERAGQLKANLTAVMDQADADPDRVAQELALLAVKADVTEELDRLSAHVAQARTLLAEDGAVGRKLDFLSQEFNREANTLCSKAQNAELTRLGLDLKTVIDQMREQIQNVE</sequence>
<keyword evidence="2" id="KW-0540">Nuclease</keyword>
<dbReference type="OrthoDB" id="9771229at2"/>
<evidence type="ECO:0000256" key="4">
    <source>
        <dbReference type="ARBA" id="ARBA00022801"/>
    </source>
</evidence>
<evidence type="ECO:0000259" key="6">
    <source>
        <dbReference type="Pfam" id="PF03755"/>
    </source>
</evidence>
<evidence type="ECO:0000256" key="3">
    <source>
        <dbReference type="ARBA" id="ARBA00022759"/>
    </source>
</evidence>
<dbReference type="Pfam" id="PF08340">
    <property type="entry name" value="YicC-like_C"/>
    <property type="match status" value="1"/>
</dbReference>
<dbReference type="GO" id="GO:0016787">
    <property type="term" value="F:hydrolase activity"/>
    <property type="evidence" value="ECO:0007669"/>
    <property type="project" value="UniProtKB-KW"/>
</dbReference>
<dbReference type="EMBL" id="RQXX01000001">
    <property type="protein sequence ID" value="RVV99651.1"/>
    <property type="molecule type" value="Genomic_DNA"/>
</dbReference>
<evidence type="ECO:0000313" key="9">
    <source>
        <dbReference type="Proteomes" id="UP000285908"/>
    </source>
</evidence>
<dbReference type="InterPro" id="IPR013551">
    <property type="entry name" value="YicC-like_C"/>
</dbReference>
<dbReference type="GO" id="GO:0004521">
    <property type="term" value="F:RNA endonuclease activity"/>
    <property type="evidence" value="ECO:0007669"/>
    <property type="project" value="InterPro"/>
</dbReference>
<comment type="similarity">
    <text evidence="5">Belongs to the YicC/YloC family.</text>
</comment>
<keyword evidence="3" id="KW-0255">Endonuclease</keyword>
<keyword evidence="9" id="KW-1185">Reference proteome</keyword>
<evidence type="ECO:0000256" key="1">
    <source>
        <dbReference type="ARBA" id="ARBA00001968"/>
    </source>
</evidence>
<reference evidence="8 9" key="1">
    <citation type="submission" date="2018-11" db="EMBL/GenBank/DDBJ databases">
        <title>Mesobaculum littorinae gen. nov., sp. nov., isolated from Littorina scabra that represents a novel genus of the order Rhodobacteraceae.</title>
        <authorList>
            <person name="Li F."/>
        </authorList>
    </citation>
    <scope>NUCLEOTIDE SEQUENCE [LARGE SCALE GENOMIC DNA]</scope>
    <source>
        <strain evidence="8 9">M0103</strain>
    </source>
</reference>
<feature type="domain" description="Endoribonuclease YicC-like N-terminal" evidence="6">
    <location>
        <begin position="3"/>
        <end position="159"/>
    </location>
</feature>
<comment type="cofactor">
    <cofactor evidence="1">
        <name>a divalent metal cation</name>
        <dbReference type="ChEBI" id="CHEBI:60240"/>
    </cofactor>
</comment>
<evidence type="ECO:0000259" key="7">
    <source>
        <dbReference type="Pfam" id="PF08340"/>
    </source>
</evidence>
<dbReference type="InterPro" id="IPR013527">
    <property type="entry name" value="YicC-like_N"/>
</dbReference>
<organism evidence="8 9">
    <name type="scientific">Mesobaculum littorinae</name>
    <dbReference type="NCBI Taxonomy" id="2486419"/>
    <lineage>
        <taxon>Bacteria</taxon>
        <taxon>Pseudomonadati</taxon>
        <taxon>Pseudomonadota</taxon>
        <taxon>Alphaproteobacteria</taxon>
        <taxon>Rhodobacterales</taxon>
        <taxon>Roseobacteraceae</taxon>
        <taxon>Mesobaculum</taxon>
    </lineage>
</organism>
<accession>A0A438ALC2</accession>
<dbReference type="PANTHER" id="PTHR30636:SF3">
    <property type="entry name" value="UPF0701 PROTEIN YICC"/>
    <property type="match status" value="1"/>
</dbReference>
<dbReference type="Pfam" id="PF03755">
    <property type="entry name" value="YicC-like_N"/>
    <property type="match status" value="1"/>
</dbReference>
<evidence type="ECO:0000313" key="8">
    <source>
        <dbReference type="EMBL" id="RVV99651.1"/>
    </source>
</evidence>
<dbReference type="NCBIfam" id="TIGR00255">
    <property type="entry name" value="YicC/YloC family endoribonuclease"/>
    <property type="match status" value="1"/>
</dbReference>
<gene>
    <name evidence="8" type="ORF">EKE94_02920</name>
</gene>
<name>A0A438ALC2_9RHOB</name>